<accession>A0ABR0A958</accession>
<reference evidence="1 2" key="1">
    <citation type="journal article" date="2023" name="Nucleic Acids Res.">
        <title>The hologenome of Daphnia magna reveals possible DNA methylation and microbiome-mediated evolution of the host genome.</title>
        <authorList>
            <person name="Chaturvedi A."/>
            <person name="Li X."/>
            <person name="Dhandapani V."/>
            <person name="Marshall H."/>
            <person name="Kissane S."/>
            <person name="Cuenca-Cambronero M."/>
            <person name="Asole G."/>
            <person name="Calvet F."/>
            <person name="Ruiz-Romero M."/>
            <person name="Marangio P."/>
            <person name="Guigo R."/>
            <person name="Rago D."/>
            <person name="Mirbahai L."/>
            <person name="Eastwood N."/>
            <person name="Colbourne J.K."/>
            <person name="Zhou J."/>
            <person name="Mallon E."/>
            <person name="Orsini L."/>
        </authorList>
    </citation>
    <scope>NUCLEOTIDE SEQUENCE [LARGE SCALE GENOMIC DNA]</scope>
    <source>
        <strain evidence="1">LRV0_1</strain>
    </source>
</reference>
<evidence type="ECO:0000313" key="1">
    <source>
        <dbReference type="EMBL" id="KAK4021666.1"/>
    </source>
</evidence>
<proteinExistence type="predicted"/>
<name>A0ABR0A958_9CRUS</name>
<evidence type="ECO:0000313" key="2">
    <source>
        <dbReference type="Proteomes" id="UP001234178"/>
    </source>
</evidence>
<sequence length="61" mass="7139">MTFGRHVAVPPLVKGYYCPMSSFSFLVMYPDHDPTGELNHEKKWKDALKVMKEQLRPCKQQ</sequence>
<dbReference type="Proteomes" id="UP001234178">
    <property type="component" value="Unassembled WGS sequence"/>
</dbReference>
<protein>
    <submittedName>
        <fullName evidence="1">Uncharacterized protein</fullName>
    </submittedName>
</protein>
<organism evidence="1 2">
    <name type="scientific">Daphnia magna</name>
    <dbReference type="NCBI Taxonomy" id="35525"/>
    <lineage>
        <taxon>Eukaryota</taxon>
        <taxon>Metazoa</taxon>
        <taxon>Ecdysozoa</taxon>
        <taxon>Arthropoda</taxon>
        <taxon>Crustacea</taxon>
        <taxon>Branchiopoda</taxon>
        <taxon>Diplostraca</taxon>
        <taxon>Cladocera</taxon>
        <taxon>Anomopoda</taxon>
        <taxon>Daphniidae</taxon>
        <taxon>Daphnia</taxon>
    </lineage>
</organism>
<comment type="caution">
    <text evidence="1">The sequence shown here is derived from an EMBL/GenBank/DDBJ whole genome shotgun (WGS) entry which is preliminary data.</text>
</comment>
<keyword evidence="2" id="KW-1185">Reference proteome</keyword>
<gene>
    <name evidence="1" type="ORF">OUZ56_003576</name>
</gene>
<dbReference type="EMBL" id="JAOYFB010000036">
    <property type="protein sequence ID" value="KAK4021666.1"/>
    <property type="molecule type" value="Genomic_DNA"/>
</dbReference>